<sequence>MSTQPPHSDPSELVECQLPRKTAVEQEAASEAMNNVSNWNNMLLNARRKRGPCFDPATGMYQFPRNSVLYYSVTDPVRWRPTAGDHQF</sequence>
<organism evidence="1 2">
    <name type="scientific">Dimargaris cristalligena</name>
    <dbReference type="NCBI Taxonomy" id="215637"/>
    <lineage>
        <taxon>Eukaryota</taxon>
        <taxon>Fungi</taxon>
        <taxon>Fungi incertae sedis</taxon>
        <taxon>Zoopagomycota</taxon>
        <taxon>Kickxellomycotina</taxon>
        <taxon>Dimargaritomycetes</taxon>
        <taxon>Dimargaritales</taxon>
        <taxon>Dimargaritaceae</taxon>
        <taxon>Dimargaris</taxon>
    </lineage>
</organism>
<name>A0A4P9ZZW2_9FUNG</name>
<gene>
    <name evidence="1" type="ORF">BJ085DRAFT_38468</name>
</gene>
<proteinExistence type="predicted"/>
<dbReference type="EMBL" id="ML002284">
    <property type="protein sequence ID" value="RKP39283.1"/>
    <property type="molecule type" value="Genomic_DNA"/>
</dbReference>
<evidence type="ECO:0000313" key="1">
    <source>
        <dbReference type="EMBL" id="RKP39283.1"/>
    </source>
</evidence>
<dbReference type="OrthoDB" id="5550090at2759"/>
<evidence type="ECO:0000313" key="2">
    <source>
        <dbReference type="Proteomes" id="UP000268162"/>
    </source>
</evidence>
<accession>A0A4P9ZZW2</accession>
<dbReference type="AlphaFoldDB" id="A0A4P9ZZW2"/>
<keyword evidence="2" id="KW-1185">Reference proteome</keyword>
<protein>
    <submittedName>
        <fullName evidence="1">Uncharacterized protein</fullName>
    </submittedName>
</protein>
<reference evidence="2" key="1">
    <citation type="journal article" date="2018" name="Nat. Microbiol.">
        <title>Leveraging single-cell genomics to expand the fungal tree of life.</title>
        <authorList>
            <person name="Ahrendt S.R."/>
            <person name="Quandt C.A."/>
            <person name="Ciobanu D."/>
            <person name="Clum A."/>
            <person name="Salamov A."/>
            <person name="Andreopoulos B."/>
            <person name="Cheng J.F."/>
            <person name="Woyke T."/>
            <person name="Pelin A."/>
            <person name="Henrissat B."/>
            <person name="Reynolds N.K."/>
            <person name="Benny G.L."/>
            <person name="Smith M.E."/>
            <person name="James T.Y."/>
            <person name="Grigoriev I.V."/>
        </authorList>
    </citation>
    <scope>NUCLEOTIDE SEQUENCE [LARGE SCALE GENOMIC DNA]</scope>
    <source>
        <strain evidence="2">RSA 468</strain>
    </source>
</reference>
<dbReference type="Proteomes" id="UP000268162">
    <property type="component" value="Unassembled WGS sequence"/>
</dbReference>